<dbReference type="GO" id="GO:0005507">
    <property type="term" value="F:copper ion binding"/>
    <property type="evidence" value="ECO:0007669"/>
    <property type="project" value="InterPro"/>
</dbReference>
<proteinExistence type="inferred from homology"/>
<dbReference type="PANTHER" id="PTHR11709:SF502">
    <property type="entry name" value="MULTICOPPER OXIDASE"/>
    <property type="match status" value="1"/>
</dbReference>
<sequence length="576" mass="62509">MKATVFTFSTLFSAAFAVPAASKSQLAPRAACSGNSATDRSVWCDYDTSTNYYEEVPDTGVTREYYFELTNTTLAPDGVSRNVLTVNGSIPGPTIEADWGDTVVVHVTNSLSTNGTSIHFHGIRQNYTNPADGVNSITQCPVAPGAAMTYTWRATQYGSSWYHSHYSLQAWEGVYGGIVIHGPATANYDVDLGSLFLSDWDHETADALYTTAETSGPPTLDTGLINGTNVWENTTGTRFSTTFTSGTSYLFRLVNPSIDSHFDFSIDNHTLQVIAMDFVPIVPYETTVLAIGMGQRYDIIVTANESAVASDFWMRAIPDSFCSNNENPDNILGIVHYGSSTGTPTTTAWDQSIRVGACEDEPAASLVPYLSLDAGSSSYSPDLPVTVALDDDLTDLTVLKWYIGSETMQVDYDDPTVLQVINGNTTFASSSNVYELNTANEWVYTIIETVDAVPHPIHLHGHDFYQLASGSGTYASADPTLNTANPPRRDVAMLPASGYVVLAWQADNPGAWLMHCHIGWHISMGLDLQWVERRTEIASLYSNGNTTSGTTGLSDVCSTWDTWQTSDGLVEYDSGV</sequence>
<dbReference type="FunFam" id="2.60.40.420:FF:000021">
    <property type="entry name" value="Extracellular dihydrogeodin oxidase/laccase"/>
    <property type="match status" value="1"/>
</dbReference>
<accession>A0A6A6GZH9</accession>
<gene>
    <name evidence="11" type="ORF">EV356DRAFT_579505</name>
</gene>
<keyword evidence="7" id="KW-0732">Signal</keyword>
<comment type="similarity">
    <text evidence="1">Belongs to the multicopper oxidase family.</text>
</comment>
<dbReference type="Proteomes" id="UP000800092">
    <property type="component" value="Unassembled WGS sequence"/>
</dbReference>
<dbReference type="PROSITE" id="PS00080">
    <property type="entry name" value="MULTICOPPER_OXIDASE2"/>
    <property type="match status" value="1"/>
</dbReference>
<dbReference type="Pfam" id="PF07732">
    <property type="entry name" value="Cu-oxidase_3"/>
    <property type="match status" value="1"/>
</dbReference>
<evidence type="ECO:0000259" key="9">
    <source>
        <dbReference type="Pfam" id="PF07731"/>
    </source>
</evidence>
<dbReference type="PANTHER" id="PTHR11709">
    <property type="entry name" value="MULTI-COPPER OXIDASE"/>
    <property type="match status" value="1"/>
</dbReference>
<evidence type="ECO:0000256" key="4">
    <source>
        <dbReference type="ARBA" id="ARBA00023002"/>
    </source>
</evidence>
<feature type="chain" id="PRO_5025639879" evidence="7">
    <location>
        <begin position="18"/>
        <end position="576"/>
    </location>
</feature>
<dbReference type="CDD" id="cd13901">
    <property type="entry name" value="CuRO_3_MaLCC_like"/>
    <property type="match status" value="1"/>
</dbReference>
<keyword evidence="12" id="KW-1185">Reference proteome</keyword>
<reference evidence="11" key="1">
    <citation type="journal article" date="2020" name="Stud. Mycol.">
        <title>101 Dothideomycetes genomes: a test case for predicting lifestyles and emergence of pathogens.</title>
        <authorList>
            <person name="Haridas S."/>
            <person name="Albert R."/>
            <person name="Binder M."/>
            <person name="Bloem J."/>
            <person name="Labutti K."/>
            <person name="Salamov A."/>
            <person name="Andreopoulos B."/>
            <person name="Baker S."/>
            <person name="Barry K."/>
            <person name="Bills G."/>
            <person name="Bluhm B."/>
            <person name="Cannon C."/>
            <person name="Castanera R."/>
            <person name="Culley D."/>
            <person name="Daum C."/>
            <person name="Ezra D."/>
            <person name="Gonzalez J."/>
            <person name="Henrissat B."/>
            <person name="Kuo A."/>
            <person name="Liang C."/>
            <person name="Lipzen A."/>
            <person name="Lutzoni F."/>
            <person name="Magnuson J."/>
            <person name="Mondo S."/>
            <person name="Nolan M."/>
            <person name="Ohm R."/>
            <person name="Pangilinan J."/>
            <person name="Park H.-J."/>
            <person name="Ramirez L."/>
            <person name="Alfaro M."/>
            <person name="Sun H."/>
            <person name="Tritt A."/>
            <person name="Yoshinaga Y."/>
            <person name="Zwiers L.-H."/>
            <person name="Turgeon B."/>
            <person name="Goodwin S."/>
            <person name="Spatafora J."/>
            <person name="Crous P."/>
            <person name="Grigoriev I."/>
        </authorList>
    </citation>
    <scope>NUCLEOTIDE SEQUENCE</scope>
    <source>
        <strain evidence="11">Tuck. ex Michener</strain>
    </source>
</reference>
<dbReference type="CDD" id="cd13854">
    <property type="entry name" value="CuRO_1_MaLCC_like"/>
    <property type="match status" value="1"/>
</dbReference>
<dbReference type="PROSITE" id="PS00079">
    <property type="entry name" value="MULTICOPPER_OXIDASE1"/>
    <property type="match status" value="1"/>
</dbReference>
<dbReference type="Pfam" id="PF07731">
    <property type="entry name" value="Cu-oxidase_2"/>
    <property type="match status" value="1"/>
</dbReference>
<feature type="domain" description="Plastocyanin-like" evidence="8">
    <location>
        <begin position="195"/>
        <end position="338"/>
    </location>
</feature>
<feature type="signal peptide" evidence="7">
    <location>
        <begin position="1"/>
        <end position="17"/>
    </location>
</feature>
<evidence type="ECO:0000256" key="7">
    <source>
        <dbReference type="SAM" id="SignalP"/>
    </source>
</evidence>
<feature type="domain" description="Plastocyanin-like" evidence="10">
    <location>
        <begin position="70"/>
        <end position="183"/>
    </location>
</feature>
<dbReference type="SUPFAM" id="SSF49503">
    <property type="entry name" value="Cupredoxins"/>
    <property type="match status" value="3"/>
</dbReference>
<dbReference type="InterPro" id="IPR011706">
    <property type="entry name" value="Cu-oxidase_C"/>
</dbReference>
<organism evidence="11 12">
    <name type="scientific">Viridothelium virens</name>
    <name type="common">Speckled blister lichen</name>
    <name type="synonym">Trypethelium virens</name>
    <dbReference type="NCBI Taxonomy" id="1048519"/>
    <lineage>
        <taxon>Eukaryota</taxon>
        <taxon>Fungi</taxon>
        <taxon>Dikarya</taxon>
        <taxon>Ascomycota</taxon>
        <taxon>Pezizomycotina</taxon>
        <taxon>Dothideomycetes</taxon>
        <taxon>Dothideomycetes incertae sedis</taxon>
        <taxon>Trypetheliales</taxon>
        <taxon>Trypetheliaceae</taxon>
        <taxon>Viridothelium</taxon>
    </lineage>
</organism>
<dbReference type="InterPro" id="IPR045087">
    <property type="entry name" value="Cu-oxidase_fam"/>
</dbReference>
<feature type="domain" description="Plastocyanin-like" evidence="9">
    <location>
        <begin position="415"/>
        <end position="534"/>
    </location>
</feature>
<keyword evidence="4" id="KW-0560">Oxidoreductase</keyword>
<dbReference type="InterPro" id="IPR008972">
    <property type="entry name" value="Cupredoxin"/>
</dbReference>
<dbReference type="InterPro" id="IPR033138">
    <property type="entry name" value="Cu_oxidase_CS"/>
</dbReference>
<dbReference type="Gene3D" id="2.60.40.420">
    <property type="entry name" value="Cupredoxins - blue copper proteins"/>
    <property type="match status" value="3"/>
</dbReference>
<evidence type="ECO:0000256" key="2">
    <source>
        <dbReference type="ARBA" id="ARBA00022723"/>
    </source>
</evidence>
<evidence type="ECO:0000256" key="1">
    <source>
        <dbReference type="ARBA" id="ARBA00010609"/>
    </source>
</evidence>
<evidence type="ECO:0000259" key="8">
    <source>
        <dbReference type="Pfam" id="PF00394"/>
    </source>
</evidence>
<name>A0A6A6GZH9_VIRVR</name>
<dbReference type="InterPro" id="IPR002355">
    <property type="entry name" value="Cu_oxidase_Cu_BS"/>
</dbReference>
<keyword evidence="5" id="KW-0186">Copper</keyword>
<dbReference type="InterPro" id="IPR011707">
    <property type="entry name" value="Cu-oxidase-like_N"/>
</dbReference>
<keyword evidence="3" id="KW-0677">Repeat</keyword>
<dbReference type="EMBL" id="ML991832">
    <property type="protein sequence ID" value="KAF2231011.1"/>
    <property type="molecule type" value="Genomic_DNA"/>
</dbReference>
<keyword evidence="2" id="KW-0479">Metal-binding</keyword>
<dbReference type="OrthoDB" id="2121828at2759"/>
<evidence type="ECO:0000256" key="6">
    <source>
        <dbReference type="ARBA" id="ARBA00023180"/>
    </source>
</evidence>
<evidence type="ECO:0000259" key="10">
    <source>
        <dbReference type="Pfam" id="PF07732"/>
    </source>
</evidence>
<dbReference type="CDD" id="cd13880">
    <property type="entry name" value="CuRO_2_MaLCC_like"/>
    <property type="match status" value="1"/>
</dbReference>
<evidence type="ECO:0000313" key="11">
    <source>
        <dbReference type="EMBL" id="KAF2231011.1"/>
    </source>
</evidence>
<protein>
    <submittedName>
        <fullName evidence="11">Multicopper oxidase</fullName>
    </submittedName>
</protein>
<evidence type="ECO:0000256" key="3">
    <source>
        <dbReference type="ARBA" id="ARBA00022737"/>
    </source>
</evidence>
<evidence type="ECO:0000313" key="12">
    <source>
        <dbReference type="Proteomes" id="UP000800092"/>
    </source>
</evidence>
<dbReference type="InterPro" id="IPR001117">
    <property type="entry name" value="Cu-oxidase_2nd"/>
</dbReference>
<evidence type="ECO:0000256" key="5">
    <source>
        <dbReference type="ARBA" id="ARBA00023008"/>
    </source>
</evidence>
<keyword evidence="6" id="KW-0325">Glycoprotein</keyword>
<dbReference type="FunFam" id="2.60.40.420:FF:000038">
    <property type="entry name" value="Extracellular dihydrogeodin oxidase/laccase"/>
    <property type="match status" value="1"/>
</dbReference>
<dbReference type="Pfam" id="PF00394">
    <property type="entry name" value="Cu-oxidase"/>
    <property type="match status" value="1"/>
</dbReference>
<dbReference type="AlphaFoldDB" id="A0A6A6GZH9"/>
<dbReference type="GO" id="GO:0016491">
    <property type="term" value="F:oxidoreductase activity"/>
    <property type="evidence" value="ECO:0007669"/>
    <property type="project" value="UniProtKB-KW"/>
</dbReference>